<evidence type="ECO:0000313" key="7">
    <source>
        <dbReference type="EMBL" id="CAF4338082.1"/>
    </source>
</evidence>
<dbReference type="Gene3D" id="3.90.176.10">
    <property type="entry name" value="Toxin ADP-ribosyltransferase, Chain A, domain 1"/>
    <property type="match status" value="1"/>
</dbReference>
<dbReference type="Proteomes" id="UP000663833">
    <property type="component" value="Unassembled WGS sequence"/>
</dbReference>
<dbReference type="EMBL" id="CAJNXB010000231">
    <property type="protein sequence ID" value="CAF3038385.1"/>
    <property type="molecule type" value="Genomic_DNA"/>
</dbReference>
<dbReference type="Proteomes" id="UP000663862">
    <property type="component" value="Unassembled WGS sequence"/>
</dbReference>
<dbReference type="EMBL" id="CAJOBP010006687">
    <property type="protein sequence ID" value="CAF4498544.1"/>
    <property type="molecule type" value="Genomic_DNA"/>
</dbReference>
<dbReference type="EMBL" id="CAJNYV010004791">
    <property type="protein sequence ID" value="CAF3694479.1"/>
    <property type="molecule type" value="Genomic_DNA"/>
</dbReference>
<dbReference type="EMBL" id="CAJOBS010004874">
    <property type="protein sequence ID" value="CAF4889617.1"/>
    <property type="molecule type" value="Genomic_DNA"/>
</dbReference>
<dbReference type="Proteomes" id="UP000663848">
    <property type="component" value="Unassembled WGS sequence"/>
</dbReference>
<proteinExistence type="predicted"/>
<evidence type="ECO:0000313" key="2">
    <source>
        <dbReference type="EMBL" id="CAF3315447.1"/>
    </source>
</evidence>
<protein>
    <submittedName>
        <fullName evidence="4">Uncharacterized protein</fullName>
    </submittedName>
</protein>
<accession>A0A818U7G7</accession>
<evidence type="ECO:0000313" key="12">
    <source>
        <dbReference type="Proteomes" id="UP000663873"/>
    </source>
</evidence>
<dbReference type="EMBL" id="CAJNYD010001526">
    <property type="protein sequence ID" value="CAF3343018.1"/>
    <property type="molecule type" value="Genomic_DNA"/>
</dbReference>
<dbReference type="EMBL" id="CAJNYT010000047">
    <property type="protein sequence ID" value="CAF3315447.1"/>
    <property type="molecule type" value="Genomic_DNA"/>
</dbReference>
<evidence type="ECO:0000313" key="8">
    <source>
        <dbReference type="EMBL" id="CAF4498544.1"/>
    </source>
</evidence>
<dbReference type="Proteomes" id="UP000663872">
    <property type="component" value="Unassembled WGS sequence"/>
</dbReference>
<dbReference type="Proteomes" id="UP000663838">
    <property type="component" value="Unassembled WGS sequence"/>
</dbReference>
<dbReference type="Proteomes" id="UP000663825">
    <property type="component" value="Unassembled WGS sequence"/>
</dbReference>
<comment type="caution">
    <text evidence="4">The sequence shown here is derived from an EMBL/GenBank/DDBJ whole genome shotgun (WGS) entry which is preliminary data.</text>
</comment>
<evidence type="ECO:0000313" key="6">
    <source>
        <dbReference type="EMBL" id="CAF4218196.1"/>
    </source>
</evidence>
<dbReference type="EMBL" id="CAJNYU010004415">
    <property type="protein sequence ID" value="CAF3752201.1"/>
    <property type="molecule type" value="Genomic_DNA"/>
</dbReference>
<dbReference type="Proteomes" id="UP000663851">
    <property type="component" value="Unassembled WGS sequence"/>
</dbReference>
<evidence type="ECO:0000313" key="1">
    <source>
        <dbReference type="EMBL" id="CAF3038385.1"/>
    </source>
</evidence>
<evidence type="ECO:0000313" key="9">
    <source>
        <dbReference type="EMBL" id="CAF4704798.1"/>
    </source>
</evidence>
<evidence type="ECO:0000313" key="11">
    <source>
        <dbReference type="Proteomes" id="UP000663865"/>
    </source>
</evidence>
<dbReference type="EMBL" id="CAJOBR010002796">
    <property type="protein sequence ID" value="CAF4704798.1"/>
    <property type="molecule type" value="Genomic_DNA"/>
</dbReference>
<keyword evidence="12" id="KW-1185">Reference proteome</keyword>
<evidence type="ECO:0000313" key="5">
    <source>
        <dbReference type="EMBL" id="CAF3752201.1"/>
    </source>
</evidence>
<dbReference type="AlphaFoldDB" id="A0A818U7G7"/>
<evidence type="ECO:0000313" key="10">
    <source>
        <dbReference type="EMBL" id="CAF4889617.1"/>
    </source>
</evidence>
<dbReference type="Proteomes" id="UP000663869">
    <property type="component" value="Unassembled WGS sequence"/>
</dbReference>
<dbReference type="OrthoDB" id="10132872at2759"/>
<reference evidence="4" key="1">
    <citation type="submission" date="2021-02" db="EMBL/GenBank/DDBJ databases">
        <authorList>
            <person name="Nowell W R."/>
        </authorList>
    </citation>
    <scope>NUCLEOTIDE SEQUENCE</scope>
</reference>
<organism evidence="4 11">
    <name type="scientific">Rotaria socialis</name>
    <dbReference type="NCBI Taxonomy" id="392032"/>
    <lineage>
        <taxon>Eukaryota</taxon>
        <taxon>Metazoa</taxon>
        <taxon>Spiralia</taxon>
        <taxon>Gnathifera</taxon>
        <taxon>Rotifera</taxon>
        <taxon>Eurotatoria</taxon>
        <taxon>Bdelloidea</taxon>
        <taxon>Philodinida</taxon>
        <taxon>Philodinidae</taxon>
        <taxon>Rotaria</taxon>
    </lineage>
</organism>
<evidence type="ECO:0000313" key="3">
    <source>
        <dbReference type="EMBL" id="CAF3343018.1"/>
    </source>
</evidence>
<dbReference type="Proteomes" id="UP000663865">
    <property type="component" value="Unassembled WGS sequence"/>
</dbReference>
<sequence length="133" mass="14803">MSSTRGRLFHAQCQWIALKSFSDPNQHFLIEAVNGKDISGYADNPTESEVILCPGTRLRVVNDPLDQAPMRVVHLQEITDEAEDQLTSGFDEISAASSFETKSILTTATAKSSDMKTVTDPWNNIYEKNIQIL</sequence>
<name>A0A818U7G7_9BILA</name>
<dbReference type="EMBL" id="CAJOBQ010000023">
    <property type="protein sequence ID" value="CAF4218196.1"/>
    <property type="molecule type" value="Genomic_DNA"/>
</dbReference>
<dbReference type="EMBL" id="CAJOBO010001104">
    <property type="protein sequence ID" value="CAF4338082.1"/>
    <property type="molecule type" value="Genomic_DNA"/>
</dbReference>
<gene>
    <name evidence="5" type="ORF">FME351_LOCUS30903</name>
    <name evidence="2" type="ORF">GRG538_LOCUS1903</name>
    <name evidence="7" type="ORF">HFQ381_LOCUS15914</name>
    <name evidence="4" type="ORF">KIK155_LOCUS26219</name>
    <name evidence="3" type="ORF">LUA448_LOCUS12328</name>
    <name evidence="9" type="ORF">QYT958_LOCUS17997</name>
    <name evidence="1" type="ORF">TIS948_LOCUS3384</name>
    <name evidence="10" type="ORF">TOA249_LOCUS29898</name>
    <name evidence="6" type="ORF">TSG867_LOCUS1120</name>
    <name evidence="8" type="ORF">UJA718_LOCUS26151</name>
</gene>
<evidence type="ECO:0000313" key="4">
    <source>
        <dbReference type="EMBL" id="CAF3694479.1"/>
    </source>
</evidence>
<dbReference type="Proteomes" id="UP000663873">
    <property type="component" value="Unassembled WGS sequence"/>
</dbReference>